<feature type="compositionally biased region" description="Polar residues" evidence="1">
    <location>
        <begin position="33"/>
        <end position="61"/>
    </location>
</feature>
<feature type="compositionally biased region" description="Basic residues" evidence="1">
    <location>
        <begin position="62"/>
        <end position="74"/>
    </location>
</feature>
<evidence type="ECO:0000313" key="3">
    <source>
        <dbReference type="EMBL" id="TKS93227.1"/>
    </source>
</evidence>
<accession>A0A4U5VWL3</accession>
<evidence type="ECO:0000256" key="2">
    <source>
        <dbReference type="SAM" id="SignalP"/>
    </source>
</evidence>
<evidence type="ECO:0000256" key="1">
    <source>
        <dbReference type="SAM" id="MobiDB-lite"/>
    </source>
</evidence>
<dbReference type="EMBL" id="CM014101">
    <property type="protein sequence ID" value="TKS93227.1"/>
    <property type="molecule type" value="Genomic_DNA"/>
</dbReference>
<feature type="signal peptide" evidence="2">
    <location>
        <begin position="1"/>
        <end position="23"/>
    </location>
</feature>
<dbReference type="Proteomes" id="UP000298787">
    <property type="component" value="Chromosome 24"/>
</dbReference>
<protein>
    <submittedName>
        <fullName evidence="3">Uncharacterized protein</fullName>
    </submittedName>
</protein>
<proteinExistence type="predicted"/>
<gene>
    <name evidence="3" type="ORF">D9C73_026786</name>
</gene>
<name>A0A4U5VWL3_COLLU</name>
<reference evidence="3 4" key="1">
    <citation type="submission" date="2019-01" db="EMBL/GenBank/DDBJ databases">
        <title>Genome Assembly of Collichthys lucidus.</title>
        <authorList>
            <person name="Cai M."/>
            <person name="Xiao S."/>
        </authorList>
    </citation>
    <scope>NUCLEOTIDE SEQUENCE [LARGE SCALE GENOMIC DNA]</scope>
    <source>
        <strain evidence="3">JT15FE1705JMU</strain>
        <tissue evidence="3">Muscle</tissue>
    </source>
</reference>
<sequence>MPGQRPAVSQVLLLPALLVSNPAIKDVPVSMTTVKTSSTPASPSPYDINSKTTISSDNNPTRGHRGHQKPHHHSTNTYVPLGASETSQNSSALRLLLFTVLYFGFRKHCCTEQKSV</sequence>
<feature type="region of interest" description="Disordered" evidence="1">
    <location>
        <begin position="33"/>
        <end position="83"/>
    </location>
</feature>
<evidence type="ECO:0000313" key="4">
    <source>
        <dbReference type="Proteomes" id="UP000298787"/>
    </source>
</evidence>
<keyword evidence="4" id="KW-1185">Reference proteome</keyword>
<organism evidence="3 4">
    <name type="scientific">Collichthys lucidus</name>
    <name type="common">Big head croaker</name>
    <name type="synonym">Sciaena lucida</name>
    <dbReference type="NCBI Taxonomy" id="240159"/>
    <lineage>
        <taxon>Eukaryota</taxon>
        <taxon>Metazoa</taxon>
        <taxon>Chordata</taxon>
        <taxon>Craniata</taxon>
        <taxon>Vertebrata</taxon>
        <taxon>Euteleostomi</taxon>
        <taxon>Actinopterygii</taxon>
        <taxon>Neopterygii</taxon>
        <taxon>Teleostei</taxon>
        <taxon>Neoteleostei</taxon>
        <taxon>Acanthomorphata</taxon>
        <taxon>Eupercaria</taxon>
        <taxon>Sciaenidae</taxon>
        <taxon>Collichthys</taxon>
    </lineage>
</organism>
<keyword evidence="2" id="KW-0732">Signal</keyword>
<dbReference type="AlphaFoldDB" id="A0A4U5VWL3"/>
<feature type="chain" id="PRO_5020738910" evidence="2">
    <location>
        <begin position="24"/>
        <end position="116"/>
    </location>
</feature>